<dbReference type="Gene3D" id="2.170.270.10">
    <property type="entry name" value="SET domain"/>
    <property type="match status" value="1"/>
</dbReference>
<dbReference type="GO" id="GO:0008168">
    <property type="term" value="F:methyltransferase activity"/>
    <property type="evidence" value="ECO:0007669"/>
    <property type="project" value="UniProtKB-KW"/>
</dbReference>
<keyword evidence="3" id="KW-1185">Reference proteome</keyword>
<proteinExistence type="predicted"/>
<dbReference type="Pfam" id="PF00856">
    <property type="entry name" value="SET"/>
    <property type="match status" value="1"/>
</dbReference>
<dbReference type="EMBL" id="JBHRSV010000001">
    <property type="protein sequence ID" value="MFC2925246.1"/>
    <property type="molecule type" value="Genomic_DNA"/>
</dbReference>
<dbReference type="EC" id="2.1.1.-" evidence="2"/>
<gene>
    <name evidence="2" type="ORF">ACFOOR_03920</name>
</gene>
<evidence type="ECO:0000259" key="1">
    <source>
        <dbReference type="PROSITE" id="PS50280"/>
    </source>
</evidence>
<dbReference type="PROSITE" id="PS50280">
    <property type="entry name" value="SET"/>
    <property type="match status" value="1"/>
</dbReference>
<organism evidence="2 3">
    <name type="scientific">Hyphobacterium vulgare</name>
    <dbReference type="NCBI Taxonomy" id="1736751"/>
    <lineage>
        <taxon>Bacteria</taxon>
        <taxon>Pseudomonadati</taxon>
        <taxon>Pseudomonadota</taxon>
        <taxon>Alphaproteobacteria</taxon>
        <taxon>Maricaulales</taxon>
        <taxon>Maricaulaceae</taxon>
        <taxon>Hyphobacterium</taxon>
    </lineage>
</organism>
<evidence type="ECO:0000313" key="2">
    <source>
        <dbReference type="EMBL" id="MFC2925246.1"/>
    </source>
</evidence>
<dbReference type="SUPFAM" id="SSF82199">
    <property type="entry name" value="SET domain"/>
    <property type="match status" value="1"/>
</dbReference>
<accession>A0ABV6ZUW5</accession>
<dbReference type="SMART" id="SM00317">
    <property type="entry name" value="SET"/>
    <property type="match status" value="1"/>
</dbReference>
<name>A0ABV6ZUW5_9PROT</name>
<evidence type="ECO:0000313" key="3">
    <source>
        <dbReference type="Proteomes" id="UP001595379"/>
    </source>
</evidence>
<feature type="domain" description="SET" evidence="1">
    <location>
        <begin position="4"/>
        <end position="114"/>
    </location>
</feature>
<dbReference type="InterPro" id="IPR001214">
    <property type="entry name" value="SET_dom"/>
</dbReference>
<comment type="caution">
    <text evidence="2">The sequence shown here is derived from an EMBL/GenBank/DDBJ whole genome shotgun (WGS) entry which is preliminary data.</text>
</comment>
<dbReference type="InterPro" id="IPR046341">
    <property type="entry name" value="SET_dom_sf"/>
</dbReference>
<dbReference type="CDD" id="cd08161">
    <property type="entry name" value="SET"/>
    <property type="match status" value="1"/>
</dbReference>
<reference evidence="3" key="1">
    <citation type="journal article" date="2019" name="Int. J. Syst. Evol. Microbiol.">
        <title>The Global Catalogue of Microorganisms (GCM) 10K type strain sequencing project: providing services to taxonomists for standard genome sequencing and annotation.</title>
        <authorList>
            <consortium name="The Broad Institute Genomics Platform"/>
            <consortium name="The Broad Institute Genome Sequencing Center for Infectious Disease"/>
            <person name="Wu L."/>
            <person name="Ma J."/>
        </authorList>
    </citation>
    <scope>NUCLEOTIDE SEQUENCE [LARGE SCALE GENOMIC DNA]</scope>
    <source>
        <strain evidence="3">KCTC 52487</strain>
    </source>
</reference>
<sequence>MMLVKAQLKESPIEGIGVFAAEKIAKGAIVWQFEPQFDKEIARDFYENATGRLRDYLDRYSYFKPGDDSVLVLEGDEGRYLNHTTDPNTDFSGWPVAVALRDIAPGEEITCDYSTFCPGFELY</sequence>
<dbReference type="Proteomes" id="UP001595379">
    <property type="component" value="Unassembled WGS sequence"/>
</dbReference>
<dbReference type="RefSeq" id="WP_343164123.1">
    <property type="nucleotide sequence ID" value="NZ_JBHRSV010000001.1"/>
</dbReference>
<dbReference type="GO" id="GO:0032259">
    <property type="term" value="P:methylation"/>
    <property type="evidence" value="ECO:0007669"/>
    <property type="project" value="UniProtKB-KW"/>
</dbReference>
<protein>
    <submittedName>
        <fullName evidence="2">SET domain-containing protein</fullName>
        <ecNumber evidence="2">2.1.1.-</ecNumber>
    </submittedName>
</protein>
<keyword evidence="2" id="KW-0489">Methyltransferase</keyword>
<keyword evidence="2" id="KW-0808">Transferase</keyword>